<evidence type="ECO:0000313" key="1">
    <source>
        <dbReference type="EMBL" id="TNC74175.1"/>
    </source>
</evidence>
<dbReference type="SUPFAM" id="SSF53448">
    <property type="entry name" value="Nucleotide-diphospho-sugar transferases"/>
    <property type="match status" value="1"/>
</dbReference>
<dbReference type="RefSeq" id="WP_139080137.1">
    <property type="nucleotide sequence ID" value="NZ_VDFV01000002.1"/>
</dbReference>
<name>A0A5C4NJV1_9RHOB</name>
<keyword evidence="2" id="KW-1185">Reference proteome</keyword>
<dbReference type="OrthoDB" id="848759at2"/>
<dbReference type="EMBL" id="VDFV01000002">
    <property type="protein sequence ID" value="TNC74175.1"/>
    <property type="molecule type" value="Genomic_DNA"/>
</dbReference>
<comment type="caution">
    <text evidence="1">The sequence shown here is derived from an EMBL/GenBank/DDBJ whole genome shotgun (WGS) entry which is preliminary data.</text>
</comment>
<protein>
    <recommendedName>
        <fullName evidence="3">Glycosyltransferase family 2 protein</fullName>
    </recommendedName>
</protein>
<organism evidence="1 2">
    <name type="scientific">Rubellimicrobium roseum</name>
    <dbReference type="NCBI Taxonomy" id="687525"/>
    <lineage>
        <taxon>Bacteria</taxon>
        <taxon>Pseudomonadati</taxon>
        <taxon>Pseudomonadota</taxon>
        <taxon>Alphaproteobacteria</taxon>
        <taxon>Rhodobacterales</taxon>
        <taxon>Roseobacteraceae</taxon>
        <taxon>Rubellimicrobium</taxon>
    </lineage>
</organism>
<dbReference type="AlphaFoldDB" id="A0A5C4NJV1"/>
<dbReference type="InterPro" id="IPR029044">
    <property type="entry name" value="Nucleotide-diphossugar_trans"/>
</dbReference>
<gene>
    <name evidence="1" type="ORF">FHG71_02995</name>
</gene>
<evidence type="ECO:0000313" key="2">
    <source>
        <dbReference type="Proteomes" id="UP000305709"/>
    </source>
</evidence>
<dbReference type="Proteomes" id="UP000305709">
    <property type="component" value="Unassembled WGS sequence"/>
</dbReference>
<accession>A0A5C4NJV1</accession>
<sequence length="232" mass="26772">MDDITHCLTIGSRPDLLAASLDSLSPELRAVRTLAVNDFGDAESSAVLLDRCPNGRIVGTGAPRQGQHRVIDAMYAEVTTPFIWHDEDDWAYTRHDFLDPARHLLEVEPSLSAVCFRGISDFTWFTEADRARIRHEERDGVRYACLDRLHDQWHGWTFNPHLARRALWEELGGFARFEKERHVSRHLRAQGKVVAFLEPGFCHHIGDQRTTMPRPPKRFARLRDWWRGRSPG</sequence>
<reference evidence="1 2" key="1">
    <citation type="submission" date="2019-06" db="EMBL/GenBank/DDBJ databases">
        <authorList>
            <person name="Jiang L."/>
        </authorList>
    </citation>
    <scope>NUCLEOTIDE SEQUENCE [LARGE SCALE GENOMIC DNA]</scope>
    <source>
        <strain evidence="1 2">YIM 48858</strain>
    </source>
</reference>
<evidence type="ECO:0008006" key="3">
    <source>
        <dbReference type="Google" id="ProtNLM"/>
    </source>
</evidence>
<proteinExistence type="predicted"/>